<evidence type="ECO:0008006" key="4">
    <source>
        <dbReference type="Google" id="ProtNLM"/>
    </source>
</evidence>
<reference evidence="2 3" key="1">
    <citation type="submission" date="2019-06" db="EMBL/GenBank/DDBJ databases">
        <title>Sequencing the genomes of 1000 actinobacteria strains.</title>
        <authorList>
            <person name="Klenk H.-P."/>
        </authorList>
    </citation>
    <scope>NUCLEOTIDE SEQUENCE [LARGE SCALE GENOMIC DNA]</scope>
    <source>
        <strain evidence="2 3">DSM 21776</strain>
    </source>
</reference>
<evidence type="ECO:0000313" key="2">
    <source>
        <dbReference type="EMBL" id="TQN46590.1"/>
    </source>
</evidence>
<feature type="compositionally biased region" description="Low complexity" evidence="1">
    <location>
        <begin position="157"/>
        <end position="178"/>
    </location>
</feature>
<feature type="region of interest" description="Disordered" evidence="1">
    <location>
        <begin position="144"/>
        <end position="178"/>
    </location>
</feature>
<proteinExistence type="predicted"/>
<feature type="region of interest" description="Disordered" evidence="1">
    <location>
        <begin position="196"/>
        <end position="229"/>
    </location>
</feature>
<sequence length="229" mass="24413">MQPRSAVTDVVRVVARQHTRMRGLVCEVAETTGAEQAAAAGWLSHYVVLHTVAERLGLRREPFVAVQRVIPRHGPLLGLARGLASASSLEESAICRCAAALEEAVVQHARAQELAVLPRLLAGWRAADLRRAAAAFEAADLVFDRAPSEPPGPSEPLDPLGPLGPLGPLDPLDPLDPLATTESVWRSAVADIERLLGSMSGEEYPATQDDATQKDATQEDATQEDETPA</sequence>
<organism evidence="2 3">
    <name type="scientific">Humibacillus xanthopallidus</name>
    <dbReference type="NCBI Taxonomy" id="412689"/>
    <lineage>
        <taxon>Bacteria</taxon>
        <taxon>Bacillati</taxon>
        <taxon>Actinomycetota</taxon>
        <taxon>Actinomycetes</taxon>
        <taxon>Micrococcales</taxon>
        <taxon>Intrasporangiaceae</taxon>
        <taxon>Humibacillus</taxon>
    </lineage>
</organism>
<comment type="caution">
    <text evidence="2">The sequence shown here is derived from an EMBL/GenBank/DDBJ whole genome shotgun (WGS) entry which is preliminary data.</text>
</comment>
<gene>
    <name evidence="2" type="ORF">FHX52_3316</name>
</gene>
<evidence type="ECO:0000256" key="1">
    <source>
        <dbReference type="SAM" id="MobiDB-lite"/>
    </source>
</evidence>
<dbReference type="EMBL" id="VFQF01000002">
    <property type="protein sequence ID" value="TQN46590.1"/>
    <property type="molecule type" value="Genomic_DNA"/>
</dbReference>
<dbReference type="RefSeq" id="WP_185747330.1">
    <property type="nucleotide sequence ID" value="NZ_BAAAQC010000012.1"/>
</dbReference>
<dbReference type="Proteomes" id="UP000320085">
    <property type="component" value="Unassembled WGS sequence"/>
</dbReference>
<name>A0A543PR87_9MICO</name>
<evidence type="ECO:0000313" key="3">
    <source>
        <dbReference type="Proteomes" id="UP000320085"/>
    </source>
</evidence>
<accession>A0A543PR87</accession>
<dbReference type="AlphaFoldDB" id="A0A543PR87"/>
<protein>
    <recommendedName>
        <fullName evidence="4">Hemerythrin HHE cation binding domain-containing protein</fullName>
    </recommendedName>
</protein>